<dbReference type="AlphaFoldDB" id="C0EH06"/>
<sequence>MIGIPLYTPQIAAVALLSDLCIVISDLFSALKQSREDNFALLNHQAEMTNAGGEIP</sequence>
<dbReference type="Proteomes" id="UP000003340">
    <property type="component" value="Unassembled WGS sequence"/>
</dbReference>
<reference evidence="1 2" key="1">
    <citation type="submission" date="2009-01" db="EMBL/GenBank/DDBJ databases">
        <authorList>
            <person name="Fulton L."/>
            <person name="Clifton S."/>
            <person name="Fulton B."/>
            <person name="Xu J."/>
            <person name="Minx P."/>
            <person name="Pepin K.H."/>
            <person name="Johnson M."/>
            <person name="Bhonagiri V."/>
            <person name="Nash W.E."/>
            <person name="Mardis E.R."/>
            <person name="Wilson R.K."/>
        </authorList>
    </citation>
    <scope>NUCLEOTIDE SEQUENCE [LARGE SCALE GENOMIC DNA]</scope>
    <source>
        <strain evidence="1 2">DSM 5476</strain>
    </source>
</reference>
<dbReference type="STRING" id="537013.CLOSTMETH_03151"/>
<protein>
    <submittedName>
        <fullName evidence="1">Uncharacterized protein</fullName>
    </submittedName>
</protein>
<evidence type="ECO:0000313" key="2">
    <source>
        <dbReference type="Proteomes" id="UP000003340"/>
    </source>
</evidence>
<comment type="caution">
    <text evidence="1">The sequence shown here is derived from an EMBL/GenBank/DDBJ whole genome shotgun (WGS) entry which is preliminary data.</text>
</comment>
<gene>
    <name evidence="1" type="ORF">CLOSTMETH_03151</name>
</gene>
<accession>C0EH06</accession>
<evidence type="ECO:0000313" key="1">
    <source>
        <dbReference type="EMBL" id="EEG29259.1"/>
    </source>
</evidence>
<name>C0EH06_9FIRM</name>
<reference evidence="1 2" key="2">
    <citation type="submission" date="2009-02" db="EMBL/GenBank/DDBJ databases">
        <title>Draft genome sequence of Clostridium methylpentosum (DSM 5476).</title>
        <authorList>
            <person name="Sudarsanam P."/>
            <person name="Ley R."/>
            <person name="Guruge J."/>
            <person name="Turnbaugh P.J."/>
            <person name="Mahowald M."/>
            <person name="Liep D."/>
            <person name="Gordon J."/>
        </authorList>
    </citation>
    <scope>NUCLEOTIDE SEQUENCE [LARGE SCALE GENOMIC DNA]</scope>
    <source>
        <strain evidence="1 2">DSM 5476</strain>
    </source>
</reference>
<keyword evidence="2" id="KW-1185">Reference proteome</keyword>
<dbReference type="EMBL" id="ACEC01000113">
    <property type="protein sequence ID" value="EEG29259.1"/>
    <property type="molecule type" value="Genomic_DNA"/>
</dbReference>
<dbReference type="HOGENOM" id="CLU_3006143_0_0_9"/>
<proteinExistence type="predicted"/>
<organism evidence="1 2">
    <name type="scientific">[Clostridium] methylpentosum DSM 5476</name>
    <dbReference type="NCBI Taxonomy" id="537013"/>
    <lineage>
        <taxon>Bacteria</taxon>
        <taxon>Bacillati</taxon>
        <taxon>Bacillota</taxon>
        <taxon>Clostridia</taxon>
        <taxon>Eubacteriales</taxon>
        <taxon>Oscillospiraceae</taxon>
        <taxon>Oscillospiraceae incertae sedis</taxon>
    </lineage>
</organism>